<reference evidence="1" key="1">
    <citation type="submission" date="2021-02" db="EMBL/GenBank/DDBJ databases">
        <authorList>
            <person name="Dougan E. K."/>
            <person name="Rhodes N."/>
            <person name="Thang M."/>
            <person name="Chan C."/>
        </authorList>
    </citation>
    <scope>NUCLEOTIDE SEQUENCE</scope>
</reference>
<protein>
    <submittedName>
        <fullName evidence="1">Uncharacterized protein</fullName>
    </submittedName>
</protein>
<organism evidence="1 2">
    <name type="scientific">Polarella glacialis</name>
    <name type="common">Dinoflagellate</name>
    <dbReference type="NCBI Taxonomy" id="89957"/>
    <lineage>
        <taxon>Eukaryota</taxon>
        <taxon>Sar</taxon>
        <taxon>Alveolata</taxon>
        <taxon>Dinophyceae</taxon>
        <taxon>Suessiales</taxon>
        <taxon>Suessiaceae</taxon>
        <taxon>Polarella</taxon>
    </lineage>
</organism>
<dbReference type="EMBL" id="CAJNNW010024762">
    <property type="protein sequence ID" value="CAE8674128.1"/>
    <property type="molecule type" value="Genomic_DNA"/>
</dbReference>
<sequence>MITLYQAYLVWFSSSELEARVTLSPLVHRQGSGVSQAVDFLANTFLPFLRKTE</sequence>
<gene>
    <name evidence="1" type="ORF">PGLA2088_LOCUS18832</name>
</gene>
<accession>A0A813JC66</accession>
<dbReference type="Proteomes" id="UP000626109">
    <property type="component" value="Unassembled WGS sequence"/>
</dbReference>
<feature type="non-terminal residue" evidence="1">
    <location>
        <position position="1"/>
    </location>
</feature>
<comment type="caution">
    <text evidence="1">The sequence shown here is derived from an EMBL/GenBank/DDBJ whole genome shotgun (WGS) entry which is preliminary data.</text>
</comment>
<proteinExistence type="predicted"/>
<dbReference type="AlphaFoldDB" id="A0A813JC66"/>
<evidence type="ECO:0000313" key="1">
    <source>
        <dbReference type="EMBL" id="CAE8674128.1"/>
    </source>
</evidence>
<evidence type="ECO:0000313" key="2">
    <source>
        <dbReference type="Proteomes" id="UP000626109"/>
    </source>
</evidence>
<name>A0A813JC66_POLGL</name>